<gene>
    <name evidence="1" type="ORF">D7Y33_19630</name>
</gene>
<reference evidence="1" key="2">
    <citation type="journal article" date="2020" name="Front. Microbiol.">
        <title>Genetic Variants of the DSF Quorum Sensing System in Stenotrophomonas maltophilia Influence Virulence and Resistance Phenotypes Among Genotypically Diverse Clinical Isolates.</title>
        <authorList>
            <person name="Yero D."/>
            <person name="Huedo P."/>
            <person name="Conchillo-Sole O."/>
            <person name="Martinez-Servat S."/>
            <person name="Mamat U."/>
            <person name="Coves X."/>
            <person name="Llanas F."/>
            <person name="Roca I."/>
            <person name="Vila J."/>
            <person name="Schaible U.E."/>
            <person name="Daura X."/>
            <person name="Gibert I."/>
        </authorList>
    </citation>
    <scope>NUCLEOTIDE SEQUENCE</scope>
    <source>
        <strain evidence="1">OG156</strain>
    </source>
</reference>
<protein>
    <submittedName>
        <fullName evidence="1">Uncharacterized protein</fullName>
    </submittedName>
</protein>
<proteinExistence type="predicted"/>
<sequence>MDEMKKLEQARKSLRHVLNDTTPLERDDYFRIGLFIQTYCFADFEARRIINLLEQIQSGEPTSYASKLNDKDTIEHLKRHAADCVWNKDVSEGLSKVAEILGMHRTIRHMFAHWSGRRVPGHDHYIFFTANLAGQKIPIGAPRFEEHEEANMQYGLMPVSDLEQELEKLKGHVEYMTNIGRQLEAKVSEIAEQFKEDKKKGKF</sequence>
<reference evidence="1" key="1">
    <citation type="submission" date="2018-09" db="EMBL/GenBank/DDBJ databases">
        <authorList>
            <person name="Groschel M."/>
            <person name="Kohl T."/>
            <person name="Conchillo-Sole O."/>
            <person name="Mamat U."/>
            <person name="Yero D."/>
            <person name="Niemann S."/>
            <person name="Daura X."/>
            <person name="Gibert I."/>
        </authorList>
    </citation>
    <scope>NUCLEOTIDE SEQUENCE</scope>
    <source>
        <strain evidence="1">OG156</strain>
    </source>
</reference>
<accession>A0AAW3S9X3</accession>
<organism evidence="1 2">
    <name type="scientific">Stenotrophomonas maltophilia</name>
    <name type="common">Pseudomonas maltophilia</name>
    <name type="synonym">Xanthomonas maltophilia</name>
    <dbReference type="NCBI Taxonomy" id="40324"/>
    <lineage>
        <taxon>Bacteria</taxon>
        <taxon>Pseudomonadati</taxon>
        <taxon>Pseudomonadota</taxon>
        <taxon>Gammaproteobacteria</taxon>
        <taxon>Lysobacterales</taxon>
        <taxon>Lysobacteraceae</taxon>
        <taxon>Stenotrophomonas</taxon>
        <taxon>Stenotrophomonas maltophilia group</taxon>
    </lineage>
</organism>
<dbReference type="EMBL" id="RAUE01000033">
    <property type="protein sequence ID" value="MBA0313190.1"/>
    <property type="molecule type" value="Genomic_DNA"/>
</dbReference>
<comment type="caution">
    <text evidence="1">The sequence shown here is derived from an EMBL/GenBank/DDBJ whole genome shotgun (WGS) entry which is preliminary data.</text>
</comment>
<dbReference type="AlphaFoldDB" id="A0AAW3S9X3"/>
<dbReference type="RefSeq" id="WP_180849173.1">
    <property type="nucleotide sequence ID" value="NZ_JAXAYW010000010.1"/>
</dbReference>
<evidence type="ECO:0000313" key="1">
    <source>
        <dbReference type="EMBL" id="MBA0313190.1"/>
    </source>
</evidence>
<dbReference type="Proteomes" id="UP000822271">
    <property type="component" value="Unassembled WGS sequence"/>
</dbReference>
<name>A0AAW3S9X3_STEMA</name>
<evidence type="ECO:0000313" key="2">
    <source>
        <dbReference type="Proteomes" id="UP000822271"/>
    </source>
</evidence>